<dbReference type="STRING" id="117157.SAMN04489717_1594"/>
<dbReference type="EMBL" id="LT629732">
    <property type="protein sequence ID" value="SDS09097.1"/>
    <property type="molecule type" value="Genomic_DNA"/>
</dbReference>
<dbReference type="InterPro" id="IPR058807">
    <property type="entry name" value="ScoMcrA_N"/>
</dbReference>
<proteinExistence type="predicted"/>
<accession>A0A1H1PD96</accession>
<dbReference type="Pfam" id="PF26348">
    <property type="entry name" value="SRA_ScoMcrA"/>
    <property type="match status" value="1"/>
</dbReference>
<dbReference type="InterPro" id="IPR058712">
    <property type="entry name" value="SRA_ScoMcrA"/>
</dbReference>
<dbReference type="AlphaFoldDB" id="A0A1H1PD96"/>
<evidence type="ECO:0000259" key="2">
    <source>
        <dbReference type="Pfam" id="PF26348"/>
    </source>
</evidence>
<dbReference type="Pfam" id="PF26345">
    <property type="entry name" value="ScoMcrA_N"/>
    <property type="match status" value="1"/>
</dbReference>
<evidence type="ECO:0000259" key="1">
    <source>
        <dbReference type="Pfam" id="PF26345"/>
    </source>
</evidence>
<evidence type="ECO:0000313" key="3">
    <source>
        <dbReference type="EMBL" id="SDS09097.1"/>
    </source>
</evidence>
<reference evidence="3 4" key="1">
    <citation type="submission" date="2016-10" db="EMBL/GenBank/DDBJ databases">
        <authorList>
            <person name="de Groot N.N."/>
        </authorList>
    </citation>
    <scope>NUCLEOTIDE SEQUENCE [LARGE SCALE GENOMIC DNA]</scope>
    <source>
        <strain evidence="3 4">DSM 22024</strain>
    </source>
</reference>
<organism evidence="3 4">
    <name type="scientific">Actinopolymorpha singaporensis</name>
    <dbReference type="NCBI Taxonomy" id="117157"/>
    <lineage>
        <taxon>Bacteria</taxon>
        <taxon>Bacillati</taxon>
        <taxon>Actinomycetota</taxon>
        <taxon>Actinomycetes</taxon>
        <taxon>Propionibacteriales</taxon>
        <taxon>Actinopolymorphaceae</taxon>
        <taxon>Actinopolymorpha</taxon>
    </lineage>
</organism>
<feature type="domain" description="ScoMcrA-like SRA" evidence="2">
    <location>
        <begin position="196"/>
        <end position="331"/>
    </location>
</feature>
<feature type="domain" description="ScoMcrA-like N-terminal head" evidence="1">
    <location>
        <begin position="80"/>
        <end position="168"/>
    </location>
</feature>
<sequence length="487" mass="53440">MLYDVDTACRASASGNPAWPPATYLGRSSDLDKDGVLAERCRKINEDDHGAAGAGLTGPPGCWGARAFRGEPKLGTRRLSDVTDSAAIIAAAAEYDELGEETFHKRYGFGRARSYELYLGDRRYPSKAIVGVAYSKQYPGERALTASEFSGGEKTVLSLLEKLGFTVANPEGLQGSFEQSRLSTSAKEWHLVPGEIIKRTELHAQYGGSGQDGVSPSRQSANVFLFTDPRSGSRHGYEDEWDTDGSFLYTGRGQRGDQQFVSGNKAIRDHAEDGRALRLFEGAGGFVTYVGEFVLDDVQPYQYAMAAQTDSDKLRKVIIFRLRPVSSPPTSLPKKDLGAPYRHQDELVLPKLSEPRSPDPDSYGRGLSAHRRLQNLLAAHVKDSGLTPLSPSVHDPDFDLAWHAGSKMVVVEVKSLTAANQVRQLRMGLGQVLDYTDTLTTRGEDVSPVLYVEGKPREHRWIDLAAKYDVTLAWPESANHLLYRMGG</sequence>
<name>A0A1H1PD96_9ACTN</name>
<gene>
    <name evidence="3" type="ORF">SAMN04489717_1594</name>
</gene>
<dbReference type="OrthoDB" id="9802640at2"/>
<dbReference type="Proteomes" id="UP000198983">
    <property type="component" value="Chromosome I"/>
</dbReference>
<evidence type="ECO:0000313" key="4">
    <source>
        <dbReference type="Proteomes" id="UP000198983"/>
    </source>
</evidence>
<keyword evidence="4" id="KW-1185">Reference proteome</keyword>
<protein>
    <submittedName>
        <fullName evidence="3">Uncharacterized protein</fullName>
    </submittedName>
</protein>
<dbReference type="RefSeq" id="WP_157728322.1">
    <property type="nucleotide sequence ID" value="NZ_LT629732.1"/>
</dbReference>